<protein>
    <submittedName>
        <fullName evidence="7">LysE family translocator</fullName>
    </submittedName>
</protein>
<dbReference type="Pfam" id="PF01810">
    <property type="entry name" value="LysE"/>
    <property type="match status" value="1"/>
</dbReference>
<evidence type="ECO:0000256" key="3">
    <source>
        <dbReference type="ARBA" id="ARBA00022692"/>
    </source>
</evidence>
<proteinExistence type="predicted"/>
<dbReference type="InterPro" id="IPR001123">
    <property type="entry name" value="LeuE-type"/>
</dbReference>
<feature type="transmembrane region" description="Helical" evidence="6">
    <location>
        <begin position="6"/>
        <end position="28"/>
    </location>
</feature>
<dbReference type="EMBL" id="JAHRID010000003">
    <property type="protein sequence ID" value="MBV2128996.1"/>
    <property type="molecule type" value="Genomic_DNA"/>
</dbReference>
<keyword evidence="3 6" id="KW-0812">Transmembrane</keyword>
<comment type="caution">
    <text evidence="7">The sequence shown here is derived from an EMBL/GenBank/DDBJ whole genome shotgun (WGS) entry which is preliminary data.</text>
</comment>
<dbReference type="PANTHER" id="PTHR30086:SF5">
    <property type="entry name" value="HOMOGENTISATE EXPORT PROTEIN"/>
    <property type="match status" value="1"/>
</dbReference>
<evidence type="ECO:0000313" key="7">
    <source>
        <dbReference type="EMBL" id="MBV2128996.1"/>
    </source>
</evidence>
<keyword evidence="2" id="KW-1003">Cell membrane</keyword>
<evidence type="ECO:0000256" key="6">
    <source>
        <dbReference type="SAM" id="Phobius"/>
    </source>
</evidence>
<dbReference type="PANTHER" id="PTHR30086">
    <property type="entry name" value="ARGININE EXPORTER PROTEIN ARGO"/>
    <property type="match status" value="1"/>
</dbReference>
<reference evidence="7 8" key="1">
    <citation type="submission" date="2021-06" db="EMBL/GenBank/DDBJ databases">
        <title>Rheinheimera indica sp. nov., isolated from deep-sea sediment.</title>
        <authorList>
            <person name="Wang Z."/>
            <person name="Zhang X.-Y."/>
        </authorList>
    </citation>
    <scope>NUCLEOTIDE SEQUENCE [LARGE SCALE GENOMIC DNA]</scope>
    <source>
        <strain evidence="7 8">SM2107</strain>
    </source>
</reference>
<feature type="transmembrane region" description="Helical" evidence="6">
    <location>
        <begin position="147"/>
        <end position="168"/>
    </location>
</feature>
<dbReference type="PIRSF" id="PIRSF006324">
    <property type="entry name" value="LeuE"/>
    <property type="match status" value="1"/>
</dbReference>
<keyword evidence="5 6" id="KW-0472">Membrane</keyword>
<evidence type="ECO:0000313" key="8">
    <source>
        <dbReference type="Proteomes" id="UP000704611"/>
    </source>
</evidence>
<evidence type="ECO:0000256" key="4">
    <source>
        <dbReference type="ARBA" id="ARBA00022989"/>
    </source>
</evidence>
<evidence type="ECO:0000256" key="2">
    <source>
        <dbReference type="ARBA" id="ARBA00022475"/>
    </source>
</evidence>
<name>A0ABS6ML28_9GAMM</name>
<evidence type="ECO:0000256" key="1">
    <source>
        <dbReference type="ARBA" id="ARBA00004651"/>
    </source>
</evidence>
<feature type="transmembrane region" description="Helical" evidence="6">
    <location>
        <begin position="188"/>
        <end position="206"/>
    </location>
</feature>
<keyword evidence="4 6" id="KW-1133">Transmembrane helix</keyword>
<gene>
    <name evidence="7" type="ORF">KQY15_07815</name>
</gene>
<feature type="transmembrane region" description="Helical" evidence="6">
    <location>
        <begin position="49"/>
        <end position="69"/>
    </location>
</feature>
<accession>A0ABS6ML28</accession>
<sequence>MVNLALMGAFIPTFLFVSVTPGMCMTLAMTLGMSQGVRRTFWMMWGEMLGVGLVAVLAVLGVAALMLQFPAVFQWFKVLGACYLTYIGVQMWRARGKLAIPTAGLVPQLLPRRTLFSQGFITAVSNPKGWAFHMALLPPFIDSQLAFWPQLVILISIILLLEFLSMLLYASGGKALALFLTRSNRVQYLNRIGASLMFGVALWMLLG</sequence>
<dbReference type="RefSeq" id="WP_217668632.1">
    <property type="nucleotide sequence ID" value="NZ_JAHRID010000003.1"/>
</dbReference>
<comment type="subcellular location">
    <subcellularLocation>
        <location evidence="1">Cell membrane</location>
        <topology evidence="1">Multi-pass membrane protein</topology>
    </subcellularLocation>
</comment>
<evidence type="ECO:0000256" key="5">
    <source>
        <dbReference type="ARBA" id="ARBA00023136"/>
    </source>
</evidence>
<dbReference type="Proteomes" id="UP000704611">
    <property type="component" value="Unassembled WGS sequence"/>
</dbReference>
<keyword evidence="8" id="KW-1185">Reference proteome</keyword>
<organism evidence="7 8">
    <name type="scientific">Arsukibacterium indicum</name>
    <dbReference type="NCBI Taxonomy" id="2848612"/>
    <lineage>
        <taxon>Bacteria</taxon>
        <taxon>Pseudomonadati</taxon>
        <taxon>Pseudomonadota</taxon>
        <taxon>Gammaproteobacteria</taxon>
        <taxon>Chromatiales</taxon>
        <taxon>Chromatiaceae</taxon>
        <taxon>Arsukibacterium</taxon>
    </lineage>
</organism>